<dbReference type="AlphaFoldDB" id="A0A1J5QQ33"/>
<dbReference type="Gene3D" id="3.30.230.10">
    <property type="match status" value="1"/>
</dbReference>
<proteinExistence type="predicted"/>
<evidence type="ECO:0000256" key="1">
    <source>
        <dbReference type="ARBA" id="ARBA00022605"/>
    </source>
</evidence>
<dbReference type="SUPFAM" id="SSF55060">
    <property type="entry name" value="GHMP Kinase, C-terminal domain"/>
    <property type="match status" value="1"/>
</dbReference>
<evidence type="ECO:0000256" key="3">
    <source>
        <dbReference type="ARBA" id="ARBA00022741"/>
    </source>
</evidence>
<dbReference type="Pfam" id="PF08544">
    <property type="entry name" value="GHMP_kinases_C"/>
    <property type="match status" value="1"/>
</dbReference>
<comment type="caution">
    <text evidence="7">The sequence shown here is derived from an EMBL/GenBank/DDBJ whole genome shotgun (WGS) entry which is preliminary data.</text>
</comment>
<feature type="domain" description="GHMP kinase C-terminal" evidence="6">
    <location>
        <begin position="99"/>
        <end position="151"/>
    </location>
</feature>
<reference evidence="7" key="1">
    <citation type="submission" date="2016-10" db="EMBL/GenBank/DDBJ databases">
        <title>Sequence of Gallionella enrichment culture.</title>
        <authorList>
            <person name="Poehlein A."/>
            <person name="Muehling M."/>
            <person name="Daniel R."/>
        </authorList>
    </citation>
    <scope>NUCLEOTIDE SEQUENCE</scope>
</reference>
<keyword evidence="4 7" id="KW-0418">Kinase</keyword>
<evidence type="ECO:0000313" key="7">
    <source>
        <dbReference type="EMBL" id="OIQ78061.1"/>
    </source>
</evidence>
<protein>
    <submittedName>
        <fullName evidence="7">Homoserine kinase</fullName>
        <ecNumber evidence="7">2.7.1.39</ecNumber>
    </submittedName>
</protein>
<keyword evidence="1" id="KW-0028">Amino-acid biosynthesis</keyword>
<dbReference type="PRINTS" id="PR00958">
    <property type="entry name" value="HOMSERKINASE"/>
</dbReference>
<name>A0A1J5QQ33_9ZZZZ</name>
<gene>
    <name evidence="7" type="primary">thrB_14</name>
    <name evidence="7" type="ORF">GALL_402370</name>
</gene>
<dbReference type="PANTHER" id="PTHR20861:SF1">
    <property type="entry name" value="HOMOSERINE KINASE"/>
    <property type="match status" value="1"/>
</dbReference>
<dbReference type="GO" id="GO:0005524">
    <property type="term" value="F:ATP binding"/>
    <property type="evidence" value="ECO:0007669"/>
    <property type="project" value="UniProtKB-KW"/>
</dbReference>
<dbReference type="EMBL" id="MLJW01001478">
    <property type="protein sequence ID" value="OIQ78061.1"/>
    <property type="molecule type" value="Genomic_DNA"/>
</dbReference>
<evidence type="ECO:0000256" key="5">
    <source>
        <dbReference type="ARBA" id="ARBA00022840"/>
    </source>
</evidence>
<keyword evidence="5" id="KW-0067">ATP-binding</keyword>
<evidence type="ECO:0000256" key="2">
    <source>
        <dbReference type="ARBA" id="ARBA00022679"/>
    </source>
</evidence>
<sequence>MDPEALDDDVALALATQMEGHPDNAAPALLGGATVAWTDGGGPHAVPLTVHADLAPVALIPATRLATRIARGVLPAVVPHVDAASQAARAALLVEALARRPDLLLPATEDLLHQRYRASVMPDSLALVEALRRRGVAAVVSGAGPTVLVLARSVGPDATDADDSIEQTFGGAMGGWRVQRLAVDREGVRSTRVGGVAGAS</sequence>
<dbReference type="PANTHER" id="PTHR20861">
    <property type="entry name" value="HOMOSERINE/4-DIPHOSPHOCYTIDYL-2-C-METHYL-D-ERYTHRITOL KINASE"/>
    <property type="match status" value="1"/>
</dbReference>
<dbReference type="InterPro" id="IPR014721">
    <property type="entry name" value="Ribsml_uS5_D2-typ_fold_subgr"/>
</dbReference>
<dbReference type="EC" id="2.7.1.39" evidence="7"/>
<dbReference type="InterPro" id="IPR013750">
    <property type="entry name" value="GHMP_kinase_C_dom"/>
</dbReference>
<keyword evidence="3" id="KW-0547">Nucleotide-binding</keyword>
<dbReference type="GO" id="GO:0004413">
    <property type="term" value="F:homoserine kinase activity"/>
    <property type="evidence" value="ECO:0007669"/>
    <property type="project" value="UniProtKB-EC"/>
</dbReference>
<evidence type="ECO:0000256" key="4">
    <source>
        <dbReference type="ARBA" id="ARBA00022777"/>
    </source>
</evidence>
<dbReference type="GO" id="GO:0008652">
    <property type="term" value="P:amino acid biosynthetic process"/>
    <property type="evidence" value="ECO:0007669"/>
    <property type="project" value="UniProtKB-KW"/>
</dbReference>
<organism evidence="7">
    <name type="scientific">mine drainage metagenome</name>
    <dbReference type="NCBI Taxonomy" id="410659"/>
    <lineage>
        <taxon>unclassified sequences</taxon>
        <taxon>metagenomes</taxon>
        <taxon>ecological metagenomes</taxon>
    </lineage>
</organism>
<dbReference type="Gene3D" id="3.30.70.890">
    <property type="entry name" value="GHMP kinase, C-terminal domain"/>
    <property type="match status" value="1"/>
</dbReference>
<evidence type="ECO:0000259" key="6">
    <source>
        <dbReference type="Pfam" id="PF08544"/>
    </source>
</evidence>
<keyword evidence="2 7" id="KW-0808">Transferase</keyword>
<accession>A0A1J5QQ33</accession>
<dbReference type="InterPro" id="IPR036554">
    <property type="entry name" value="GHMP_kinase_C_sf"/>
</dbReference>